<evidence type="ECO:0000256" key="1">
    <source>
        <dbReference type="SAM" id="MobiDB-lite"/>
    </source>
</evidence>
<dbReference type="Gene3D" id="3.40.630.30">
    <property type="match status" value="1"/>
</dbReference>
<dbReference type="Pfam" id="PF13302">
    <property type="entry name" value="Acetyltransf_3"/>
    <property type="match status" value="1"/>
</dbReference>
<dbReference type="RefSeq" id="WP_230674574.1">
    <property type="nucleotide sequence ID" value="NZ_CP033641.1"/>
</dbReference>
<evidence type="ECO:0000259" key="2">
    <source>
        <dbReference type="Pfam" id="PF13302"/>
    </source>
</evidence>
<evidence type="ECO:0000313" key="3">
    <source>
        <dbReference type="EMBL" id="USS47702.1"/>
    </source>
</evidence>
<feature type="domain" description="N-acetyltransferase" evidence="2">
    <location>
        <begin position="4"/>
        <end position="98"/>
    </location>
</feature>
<feature type="region of interest" description="Disordered" evidence="1">
    <location>
        <begin position="101"/>
        <end position="149"/>
    </location>
</feature>
<dbReference type="SUPFAM" id="SSF55729">
    <property type="entry name" value="Acyl-CoA N-acyltransferases (Nat)"/>
    <property type="match status" value="1"/>
</dbReference>
<dbReference type="InterPro" id="IPR000182">
    <property type="entry name" value="GNAT_dom"/>
</dbReference>
<name>A0ABY5BKV6_BURGL</name>
<evidence type="ECO:0000313" key="4">
    <source>
        <dbReference type="Proteomes" id="UP001056386"/>
    </source>
</evidence>
<accession>A0ABY5BKV6</accession>
<gene>
    <name evidence="3" type="ORF">NFI99_19730</name>
</gene>
<organism evidence="3 4">
    <name type="scientific">Burkholderia glumae</name>
    <name type="common">Pseudomonas glumae</name>
    <dbReference type="NCBI Taxonomy" id="337"/>
    <lineage>
        <taxon>Bacteria</taxon>
        <taxon>Pseudomonadati</taxon>
        <taxon>Pseudomonadota</taxon>
        <taxon>Betaproteobacteria</taxon>
        <taxon>Burkholderiales</taxon>
        <taxon>Burkholderiaceae</taxon>
        <taxon>Burkholderia</taxon>
    </lineage>
</organism>
<keyword evidence="4" id="KW-1185">Reference proteome</keyword>
<sequence>MTEPAQARARAARLARATAAGNESTCVVESLASGEPPGDCSLFDHDAPCRRAQHGFSRQRRHWGHGYMSEAVSALLGHGFDPVGLRRVGADVDPRNAAGLERHAAHAPLVRPGSSATPGEPRLAVPRAPPRLTILTPPSPGCQIRYASR</sequence>
<dbReference type="EMBL" id="CP099587">
    <property type="protein sequence ID" value="USS47702.1"/>
    <property type="molecule type" value="Genomic_DNA"/>
</dbReference>
<feature type="compositionally biased region" description="Low complexity" evidence="1">
    <location>
        <begin position="121"/>
        <end position="132"/>
    </location>
</feature>
<dbReference type="InterPro" id="IPR016181">
    <property type="entry name" value="Acyl_CoA_acyltransferase"/>
</dbReference>
<reference evidence="3" key="1">
    <citation type="submission" date="2022-06" db="EMBL/GenBank/DDBJ databases">
        <title>Draft genome sequence of Burkholderia glumae strain GR20004 isolated from rice panicle showing bacterial panicle blight.</title>
        <authorList>
            <person name="Choi S.Y."/>
            <person name="Lee Y.H."/>
        </authorList>
    </citation>
    <scope>NUCLEOTIDE SEQUENCE</scope>
    <source>
        <strain evidence="3">GR20004</strain>
    </source>
</reference>
<protein>
    <submittedName>
        <fullName evidence="3">GNAT family N-acetyltransferase</fullName>
    </submittedName>
</protein>
<proteinExistence type="predicted"/>
<dbReference type="Proteomes" id="UP001056386">
    <property type="component" value="Chromosome 1"/>
</dbReference>